<gene>
    <name evidence="1" type="ORF">MNBD_GAMMA23-171</name>
</gene>
<dbReference type="AlphaFoldDB" id="A0A3B0ZHL3"/>
<accession>A0A3B0ZHL3</accession>
<name>A0A3B0ZHL3_9ZZZZ</name>
<dbReference type="EMBL" id="UOFT01000004">
    <property type="protein sequence ID" value="VAW91151.1"/>
    <property type="molecule type" value="Genomic_DNA"/>
</dbReference>
<organism evidence="1">
    <name type="scientific">hydrothermal vent metagenome</name>
    <dbReference type="NCBI Taxonomy" id="652676"/>
    <lineage>
        <taxon>unclassified sequences</taxon>
        <taxon>metagenomes</taxon>
        <taxon>ecological metagenomes</taxon>
    </lineage>
</organism>
<sequence>MLSHKTIISTLLSVLLLLPVFTQAGDLLPTIPKAKAKANPDTLCVRDVKVMRTNHMEFIMHQRDETMRKGIRTKKDSLTECISCHVSKDDEGKFASYGDDKHFCSSCHNYAAVKIDCFDCHNDKPTAASKTGSTVK</sequence>
<dbReference type="SUPFAM" id="SSF48695">
    <property type="entry name" value="Multiheme cytochromes"/>
    <property type="match status" value="1"/>
</dbReference>
<dbReference type="InterPro" id="IPR036280">
    <property type="entry name" value="Multihaem_cyt_sf"/>
</dbReference>
<evidence type="ECO:0000313" key="1">
    <source>
        <dbReference type="EMBL" id="VAW91151.1"/>
    </source>
</evidence>
<reference evidence="1" key="1">
    <citation type="submission" date="2018-06" db="EMBL/GenBank/DDBJ databases">
        <authorList>
            <person name="Zhirakovskaya E."/>
        </authorList>
    </citation>
    <scope>NUCLEOTIDE SEQUENCE</scope>
</reference>
<proteinExistence type="predicted"/>
<dbReference type="Gene3D" id="3.90.10.10">
    <property type="entry name" value="Cytochrome C3"/>
    <property type="match status" value="1"/>
</dbReference>
<protein>
    <submittedName>
        <fullName evidence="1">Uncharacterized protein</fullName>
    </submittedName>
</protein>